<protein>
    <submittedName>
        <fullName evidence="2">Uncharacterized protein</fullName>
    </submittedName>
</protein>
<feature type="transmembrane region" description="Helical" evidence="1">
    <location>
        <begin position="266"/>
        <end position="290"/>
    </location>
</feature>
<reference evidence="3" key="1">
    <citation type="journal article" date="2014" name="Science">
        <title>Ancient hybridizations among the ancestral genomes of bread wheat.</title>
        <authorList>
            <consortium name="International Wheat Genome Sequencing Consortium,"/>
            <person name="Marcussen T."/>
            <person name="Sandve S.R."/>
            <person name="Heier L."/>
            <person name="Spannagl M."/>
            <person name="Pfeifer M."/>
            <person name="Jakobsen K.S."/>
            <person name="Wulff B.B."/>
            <person name="Steuernagel B."/>
            <person name="Mayer K.F."/>
            <person name="Olsen O.A."/>
        </authorList>
    </citation>
    <scope>NUCLEOTIDE SEQUENCE [LARGE SCALE GENOMIC DNA]</scope>
    <source>
        <strain evidence="3">cv. AL8/78</strain>
    </source>
</reference>
<keyword evidence="1" id="KW-0812">Transmembrane</keyword>
<reference evidence="2" key="4">
    <citation type="submission" date="2019-03" db="UniProtKB">
        <authorList>
            <consortium name="EnsemblPlants"/>
        </authorList>
    </citation>
    <scope>IDENTIFICATION</scope>
</reference>
<reference evidence="2" key="5">
    <citation type="journal article" date="2021" name="G3 (Bethesda)">
        <title>Aegilops tauschii genome assembly Aet v5.0 features greater sequence contiguity and improved annotation.</title>
        <authorList>
            <person name="Wang L."/>
            <person name="Zhu T."/>
            <person name="Rodriguez J.C."/>
            <person name="Deal K.R."/>
            <person name="Dubcovsky J."/>
            <person name="McGuire P.E."/>
            <person name="Lux T."/>
            <person name="Spannagl M."/>
            <person name="Mayer K.F.X."/>
            <person name="Baldrich P."/>
            <person name="Meyers B.C."/>
            <person name="Huo N."/>
            <person name="Gu Y.Q."/>
            <person name="Zhou H."/>
            <person name="Devos K.M."/>
            <person name="Bennetzen J.L."/>
            <person name="Unver T."/>
            <person name="Budak H."/>
            <person name="Gulick P.J."/>
            <person name="Galiba G."/>
            <person name="Kalapos B."/>
            <person name="Nelson D.R."/>
            <person name="Li P."/>
            <person name="You F.M."/>
            <person name="Luo M.C."/>
            <person name="Dvorak J."/>
        </authorList>
    </citation>
    <scope>NUCLEOTIDE SEQUENCE [LARGE SCALE GENOMIC DNA]</scope>
    <source>
        <strain evidence="2">cv. AL8/78</strain>
    </source>
</reference>
<keyword evidence="1" id="KW-1133">Transmembrane helix</keyword>
<keyword evidence="3" id="KW-1185">Reference proteome</keyword>
<dbReference type="AlphaFoldDB" id="A0A453N5B3"/>
<reference evidence="3" key="2">
    <citation type="journal article" date="2017" name="Nat. Plants">
        <title>The Aegilops tauschii genome reveals multiple impacts of transposons.</title>
        <authorList>
            <person name="Zhao G."/>
            <person name="Zou C."/>
            <person name="Li K."/>
            <person name="Wang K."/>
            <person name="Li T."/>
            <person name="Gao L."/>
            <person name="Zhang X."/>
            <person name="Wang H."/>
            <person name="Yang Z."/>
            <person name="Liu X."/>
            <person name="Jiang W."/>
            <person name="Mao L."/>
            <person name="Kong X."/>
            <person name="Jiao Y."/>
            <person name="Jia J."/>
        </authorList>
    </citation>
    <scope>NUCLEOTIDE SEQUENCE [LARGE SCALE GENOMIC DNA]</scope>
    <source>
        <strain evidence="3">cv. AL8/78</strain>
    </source>
</reference>
<evidence type="ECO:0000256" key="1">
    <source>
        <dbReference type="SAM" id="Phobius"/>
    </source>
</evidence>
<dbReference type="Proteomes" id="UP000015105">
    <property type="component" value="Chromosome 6D"/>
</dbReference>
<reference evidence="2" key="3">
    <citation type="journal article" date="2017" name="Nature">
        <title>Genome sequence of the progenitor of the wheat D genome Aegilops tauschii.</title>
        <authorList>
            <person name="Luo M.C."/>
            <person name="Gu Y.Q."/>
            <person name="Puiu D."/>
            <person name="Wang H."/>
            <person name="Twardziok S.O."/>
            <person name="Deal K.R."/>
            <person name="Huo N."/>
            <person name="Zhu T."/>
            <person name="Wang L."/>
            <person name="Wang Y."/>
            <person name="McGuire P.E."/>
            <person name="Liu S."/>
            <person name="Long H."/>
            <person name="Ramasamy R.K."/>
            <person name="Rodriguez J.C."/>
            <person name="Van S.L."/>
            <person name="Yuan L."/>
            <person name="Wang Z."/>
            <person name="Xia Z."/>
            <person name="Xiao L."/>
            <person name="Anderson O.D."/>
            <person name="Ouyang S."/>
            <person name="Liang Y."/>
            <person name="Zimin A.V."/>
            <person name="Pertea G."/>
            <person name="Qi P."/>
            <person name="Bennetzen J.L."/>
            <person name="Dai X."/>
            <person name="Dawson M.W."/>
            <person name="Muller H.G."/>
            <person name="Kugler K."/>
            <person name="Rivarola-Duarte L."/>
            <person name="Spannagl M."/>
            <person name="Mayer K.F.X."/>
            <person name="Lu F.H."/>
            <person name="Bevan M.W."/>
            <person name="Leroy P."/>
            <person name="Li P."/>
            <person name="You F.M."/>
            <person name="Sun Q."/>
            <person name="Liu Z."/>
            <person name="Lyons E."/>
            <person name="Wicker T."/>
            <person name="Salzberg S.L."/>
            <person name="Devos K.M."/>
            <person name="Dvorak J."/>
        </authorList>
    </citation>
    <scope>NUCLEOTIDE SEQUENCE [LARGE SCALE GENOMIC DNA]</scope>
    <source>
        <strain evidence="2">cv. AL8/78</strain>
    </source>
</reference>
<keyword evidence="1" id="KW-0472">Membrane</keyword>
<feature type="transmembrane region" description="Helical" evidence="1">
    <location>
        <begin position="147"/>
        <end position="172"/>
    </location>
</feature>
<evidence type="ECO:0000313" key="3">
    <source>
        <dbReference type="Proteomes" id="UP000015105"/>
    </source>
</evidence>
<organism evidence="2 3">
    <name type="scientific">Aegilops tauschii subsp. strangulata</name>
    <name type="common">Goatgrass</name>
    <dbReference type="NCBI Taxonomy" id="200361"/>
    <lineage>
        <taxon>Eukaryota</taxon>
        <taxon>Viridiplantae</taxon>
        <taxon>Streptophyta</taxon>
        <taxon>Embryophyta</taxon>
        <taxon>Tracheophyta</taxon>
        <taxon>Spermatophyta</taxon>
        <taxon>Magnoliopsida</taxon>
        <taxon>Liliopsida</taxon>
        <taxon>Poales</taxon>
        <taxon>Poaceae</taxon>
        <taxon>BOP clade</taxon>
        <taxon>Pooideae</taxon>
        <taxon>Triticodae</taxon>
        <taxon>Triticeae</taxon>
        <taxon>Triticinae</taxon>
        <taxon>Aegilops</taxon>
    </lineage>
</organism>
<name>A0A453N5B3_AEGTS</name>
<feature type="transmembrane region" description="Helical" evidence="1">
    <location>
        <begin position="235"/>
        <end position="254"/>
    </location>
</feature>
<evidence type="ECO:0000313" key="2">
    <source>
        <dbReference type="EnsemblPlants" id="AET6Gv20242400.1"/>
    </source>
</evidence>
<sequence length="303" mass="32589">MVFLVVIVFGLSCNFAFLWGSFSALLQCKFERSCSGPWPVVTTFYNSTFFTGTLPQLGGVHHTPIKGPQDHSPSLHKSHRSIESPTMAVMTLCFFSFLTGVLIGVTMALKGEAFRFAGDVAAILPAPVKKTVVALARSSPARAAADALVGLFLGMVCVMFTATFFNVVASLACDGDCSLAGILSEISDYSETLSLLLLAPASALFFLRAAGYSSEVKEDFNEQPSSSLLESLKSPARLAVATAGLFFGIISWILRMCGSPQISDIPGVAALFFLHLFIVLFYISAARALWRMNRRPAIDMVAE</sequence>
<dbReference type="Gramene" id="AET6Gv20242400.1">
    <property type="protein sequence ID" value="AET6Gv20242400.1"/>
    <property type="gene ID" value="AET6Gv20242400"/>
</dbReference>
<dbReference type="EnsemblPlants" id="AET6Gv20242400.1">
    <property type="protein sequence ID" value="AET6Gv20242400.1"/>
    <property type="gene ID" value="AET6Gv20242400"/>
</dbReference>
<proteinExistence type="predicted"/>
<feature type="transmembrane region" description="Helical" evidence="1">
    <location>
        <begin position="87"/>
        <end position="109"/>
    </location>
</feature>
<accession>A0A453N5B3</accession>